<name>A0ABV7RZQ5_9RHOB</name>
<feature type="compositionally biased region" description="Basic and acidic residues" evidence="1">
    <location>
        <begin position="93"/>
        <end position="102"/>
    </location>
</feature>
<dbReference type="RefSeq" id="WP_379031133.1">
    <property type="nucleotide sequence ID" value="NZ_JBHRXE010000037.1"/>
</dbReference>
<protein>
    <submittedName>
        <fullName evidence="2">Uncharacterized protein</fullName>
    </submittedName>
</protein>
<reference evidence="3" key="1">
    <citation type="journal article" date="2019" name="Int. J. Syst. Evol. Microbiol.">
        <title>The Global Catalogue of Microorganisms (GCM) 10K type strain sequencing project: providing services to taxonomists for standard genome sequencing and annotation.</title>
        <authorList>
            <consortium name="The Broad Institute Genomics Platform"/>
            <consortium name="The Broad Institute Genome Sequencing Center for Infectious Disease"/>
            <person name="Wu L."/>
            <person name="Ma J."/>
        </authorList>
    </citation>
    <scope>NUCLEOTIDE SEQUENCE [LARGE SCALE GENOMIC DNA]</scope>
    <source>
        <strain evidence="3">VKM B-3226</strain>
    </source>
</reference>
<gene>
    <name evidence="2" type="ORF">ACFOMP_12790</name>
</gene>
<comment type="caution">
    <text evidence="2">The sequence shown here is derived from an EMBL/GenBank/DDBJ whole genome shotgun (WGS) entry which is preliminary data.</text>
</comment>
<sequence>MPDHSLKPVTILPPDRAADWGTPPISGVGRDFHRLGVRHAAPGGGTVRPTGRPMVTGLGNTIRREDKVVVLCGGESWTGAAAPDLTEMRRRRPDLPQDRLDQVRAGTSAEVRR</sequence>
<proteinExistence type="predicted"/>
<feature type="region of interest" description="Disordered" evidence="1">
    <location>
        <begin position="39"/>
        <end position="58"/>
    </location>
</feature>
<feature type="region of interest" description="Disordered" evidence="1">
    <location>
        <begin position="79"/>
        <end position="113"/>
    </location>
</feature>
<evidence type="ECO:0000313" key="3">
    <source>
        <dbReference type="Proteomes" id="UP001595596"/>
    </source>
</evidence>
<organism evidence="2 3">
    <name type="scientific">Paracoccus simplex</name>
    <dbReference type="NCBI Taxonomy" id="2086346"/>
    <lineage>
        <taxon>Bacteria</taxon>
        <taxon>Pseudomonadati</taxon>
        <taxon>Pseudomonadota</taxon>
        <taxon>Alphaproteobacteria</taxon>
        <taxon>Rhodobacterales</taxon>
        <taxon>Paracoccaceae</taxon>
        <taxon>Paracoccus</taxon>
    </lineage>
</organism>
<dbReference type="Proteomes" id="UP001595596">
    <property type="component" value="Unassembled WGS sequence"/>
</dbReference>
<evidence type="ECO:0000256" key="1">
    <source>
        <dbReference type="SAM" id="MobiDB-lite"/>
    </source>
</evidence>
<keyword evidence="3" id="KW-1185">Reference proteome</keyword>
<dbReference type="EMBL" id="JBHRXE010000037">
    <property type="protein sequence ID" value="MFC3570333.1"/>
    <property type="molecule type" value="Genomic_DNA"/>
</dbReference>
<feature type="region of interest" description="Disordered" evidence="1">
    <location>
        <begin position="1"/>
        <end position="24"/>
    </location>
</feature>
<accession>A0ABV7RZQ5</accession>
<evidence type="ECO:0000313" key="2">
    <source>
        <dbReference type="EMBL" id="MFC3570333.1"/>
    </source>
</evidence>